<dbReference type="PANTHER" id="PTHR33993:SF2">
    <property type="entry name" value="VOC DOMAIN-CONTAINING PROTEIN"/>
    <property type="match status" value="1"/>
</dbReference>
<sequence>MSRVVHFEIQADDVERAKAFYAAAFGWTFEDYTQFTGSPYWGVVTGPKEELGIDGGLLPRPVAAPAPEQGTNAFVCTMQVEDYDATEQKILDAGGQVALPKYALPGMAWQGYYLDTEGNTIGIHQPDTAAA</sequence>
<dbReference type="EMBL" id="WHPC01000003">
    <property type="protein sequence ID" value="MPV35748.1"/>
    <property type="molecule type" value="Genomic_DNA"/>
</dbReference>
<comment type="caution">
    <text evidence="2">The sequence shown here is derived from an EMBL/GenBank/DDBJ whole genome shotgun (WGS) entry which is preliminary data.</text>
</comment>
<dbReference type="InterPro" id="IPR029068">
    <property type="entry name" value="Glyas_Bleomycin-R_OHBP_Dase"/>
</dbReference>
<dbReference type="Pfam" id="PF22677">
    <property type="entry name" value="Ble-like_N"/>
    <property type="match status" value="1"/>
</dbReference>
<evidence type="ECO:0000259" key="1">
    <source>
        <dbReference type="PROSITE" id="PS51819"/>
    </source>
</evidence>
<dbReference type="PANTHER" id="PTHR33993">
    <property type="entry name" value="GLYOXALASE-RELATED"/>
    <property type="match status" value="1"/>
</dbReference>
<gene>
    <name evidence="2" type="ORF">GB881_01565</name>
</gene>
<dbReference type="Proteomes" id="UP000437709">
    <property type="component" value="Unassembled WGS sequence"/>
</dbReference>
<reference evidence="2 3" key="1">
    <citation type="submission" date="2019-10" db="EMBL/GenBank/DDBJ databases">
        <title>Georgenia wutianyii sp. nov. and Georgenia yuyongxinii sp. nov. isolated from plateau pika (Ochotona curzoniae) in the Qinghai-Tibet plateau of China.</title>
        <authorList>
            <person name="Tian Z."/>
        </authorList>
    </citation>
    <scope>NUCLEOTIDE SEQUENCE [LARGE SCALE GENOMIC DNA]</scope>
    <source>
        <strain evidence="2 3">JCM 19765</strain>
    </source>
</reference>
<protein>
    <submittedName>
        <fullName evidence="2">VOC family protein</fullName>
    </submittedName>
</protein>
<proteinExistence type="predicted"/>
<dbReference type="OrthoDB" id="9793039at2"/>
<dbReference type="InterPro" id="IPR052164">
    <property type="entry name" value="Anthracycline_SecMetBiosynth"/>
</dbReference>
<dbReference type="AlphaFoldDB" id="A0A6N7EFL9"/>
<keyword evidence="3" id="KW-1185">Reference proteome</keyword>
<dbReference type="RefSeq" id="WP_152195171.1">
    <property type="nucleotide sequence ID" value="NZ_VUKD01000003.1"/>
</dbReference>
<feature type="domain" description="VOC" evidence="1">
    <location>
        <begin position="3"/>
        <end position="126"/>
    </location>
</feature>
<name>A0A6N7EFL9_9MICO</name>
<dbReference type="InterPro" id="IPR037523">
    <property type="entry name" value="VOC_core"/>
</dbReference>
<dbReference type="PROSITE" id="PS51819">
    <property type="entry name" value="VOC"/>
    <property type="match status" value="1"/>
</dbReference>
<evidence type="ECO:0000313" key="3">
    <source>
        <dbReference type="Proteomes" id="UP000437709"/>
    </source>
</evidence>
<dbReference type="SUPFAM" id="SSF54593">
    <property type="entry name" value="Glyoxalase/Bleomycin resistance protein/Dihydroxybiphenyl dioxygenase"/>
    <property type="match status" value="1"/>
</dbReference>
<dbReference type="CDD" id="cd07247">
    <property type="entry name" value="SgaA_N_like"/>
    <property type="match status" value="1"/>
</dbReference>
<organism evidence="2 3">
    <name type="scientific">Georgenia subflava</name>
    <dbReference type="NCBI Taxonomy" id="1622177"/>
    <lineage>
        <taxon>Bacteria</taxon>
        <taxon>Bacillati</taxon>
        <taxon>Actinomycetota</taxon>
        <taxon>Actinomycetes</taxon>
        <taxon>Micrococcales</taxon>
        <taxon>Bogoriellaceae</taxon>
        <taxon>Georgenia</taxon>
    </lineage>
</organism>
<dbReference type="Gene3D" id="3.10.180.10">
    <property type="entry name" value="2,3-Dihydroxybiphenyl 1,2-Dioxygenase, domain 1"/>
    <property type="match status" value="1"/>
</dbReference>
<dbReference type="InterPro" id="IPR053863">
    <property type="entry name" value="Glyoxy/Ble-like_N"/>
</dbReference>
<evidence type="ECO:0000313" key="2">
    <source>
        <dbReference type="EMBL" id="MPV35748.1"/>
    </source>
</evidence>
<accession>A0A6N7EFL9</accession>